<comment type="caution">
    <text evidence="5">The sequence shown here is derived from an EMBL/GenBank/DDBJ whole genome shotgun (WGS) entry which is preliminary data.</text>
</comment>
<feature type="domain" description="ABC transporter" evidence="4">
    <location>
        <begin position="28"/>
        <end position="265"/>
    </location>
</feature>
<dbReference type="Gene3D" id="3.40.50.300">
    <property type="entry name" value="P-loop containing nucleotide triphosphate hydrolases"/>
    <property type="match status" value="1"/>
</dbReference>
<dbReference type="SMART" id="SM00382">
    <property type="entry name" value="AAA"/>
    <property type="match status" value="1"/>
</dbReference>
<sequence length="274" mass="29930">MSERSEGIDKHSVPGPSSDEGGLPTEVLRAEHLAKSFGAVTALTDIDLRLERGEVLGLIGDNGAGKSTLMKILCGFHQPDSGRILIDGQEVTLKSVEHARSLGVDTVYQDLALINELSVYHNMFLGRERVRWPLLNNRAMRRLARRHLEDMGVNIPSVDVEVAKLSGGQRQAIAVARSVYSEAKILLLDEPLAAMGAKEGALILDLVRGLKERGEVSVIIIAHNYAQVLEVCDRVNLLQHGQITFDKAAAETSLRELTDLVVAEYRAARTRGTP</sequence>
<evidence type="ECO:0000313" key="6">
    <source>
        <dbReference type="Proteomes" id="UP001165135"/>
    </source>
</evidence>
<proteinExistence type="predicted"/>
<dbReference type="InterPro" id="IPR027417">
    <property type="entry name" value="P-loop_NTPase"/>
</dbReference>
<reference evidence="5" key="1">
    <citation type="submission" date="2023-03" db="EMBL/GenBank/DDBJ databases">
        <title>Actinoallomurus iriomotensis NBRC 103681.</title>
        <authorList>
            <person name="Ichikawa N."/>
            <person name="Sato H."/>
            <person name="Tonouchi N."/>
        </authorList>
    </citation>
    <scope>NUCLEOTIDE SEQUENCE</scope>
    <source>
        <strain evidence="5">NBRC 103681</strain>
    </source>
</reference>
<dbReference type="SUPFAM" id="SSF52540">
    <property type="entry name" value="P-loop containing nucleoside triphosphate hydrolases"/>
    <property type="match status" value="1"/>
</dbReference>
<gene>
    <name evidence="5" type="ORF">Airi01_045670</name>
</gene>
<accession>A0A9W6RM07</accession>
<name>A0A9W6RM07_9ACTN</name>
<feature type="region of interest" description="Disordered" evidence="3">
    <location>
        <begin position="1"/>
        <end position="23"/>
    </location>
</feature>
<evidence type="ECO:0000256" key="3">
    <source>
        <dbReference type="SAM" id="MobiDB-lite"/>
    </source>
</evidence>
<evidence type="ECO:0000313" key="5">
    <source>
        <dbReference type="EMBL" id="GLY76300.1"/>
    </source>
</evidence>
<organism evidence="5 6">
    <name type="scientific">Actinoallomurus iriomotensis</name>
    <dbReference type="NCBI Taxonomy" id="478107"/>
    <lineage>
        <taxon>Bacteria</taxon>
        <taxon>Bacillati</taxon>
        <taxon>Actinomycetota</taxon>
        <taxon>Actinomycetes</taxon>
        <taxon>Streptosporangiales</taxon>
        <taxon>Thermomonosporaceae</taxon>
        <taxon>Actinoallomurus</taxon>
    </lineage>
</organism>
<dbReference type="PROSITE" id="PS50893">
    <property type="entry name" value="ABC_TRANSPORTER_2"/>
    <property type="match status" value="1"/>
</dbReference>
<keyword evidence="1" id="KW-0547">Nucleotide-binding</keyword>
<dbReference type="PANTHER" id="PTHR43790">
    <property type="entry name" value="CARBOHYDRATE TRANSPORT ATP-BINDING PROTEIN MG119-RELATED"/>
    <property type="match status" value="1"/>
</dbReference>
<dbReference type="CDD" id="cd03216">
    <property type="entry name" value="ABC_Carb_Monos_I"/>
    <property type="match status" value="1"/>
</dbReference>
<dbReference type="InterPro" id="IPR050107">
    <property type="entry name" value="ABC_carbohydrate_import_ATPase"/>
</dbReference>
<dbReference type="Proteomes" id="UP001165135">
    <property type="component" value="Unassembled WGS sequence"/>
</dbReference>
<evidence type="ECO:0000259" key="4">
    <source>
        <dbReference type="PROSITE" id="PS50893"/>
    </source>
</evidence>
<dbReference type="RefSeq" id="WP_285624530.1">
    <property type="nucleotide sequence ID" value="NZ_BSTJ01000005.1"/>
</dbReference>
<dbReference type="InterPro" id="IPR003593">
    <property type="entry name" value="AAA+_ATPase"/>
</dbReference>
<evidence type="ECO:0000256" key="1">
    <source>
        <dbReference type="ARBA" id="ARBA00022741"/>
    </source>
</evidence>
<dbReference type="AlphaFoldDB" id="A0A9W6RM07"/>
<protein>
    <submittedName>
        <fullName evidence="5">ABC transporter ATP-binding protein</fullName>
    </submittedName>
</protein>
<dbReference type="PROSITE" id="PS00211">
    <property type="entry name" value="ABC_TRANSPORTER_1"/>
    <property type="match status" value="1"/>
</dbReference>
<dbReference type="PANTHER" id="PTHR43790:SF8">
    <property type="entry name" value="SUGAR ABC TRANSPORTER ATP-BINDING PROTEIN"/>
    <property type="match status" value="1"/>
</dbReference>
<dbReference type="GO" id="GO:0016887">
    <property type="term" value="F:ATP hydrolysis activity"/>
    <property type="evidence" value="ECO:0007669"/>
    <property type="project" value="InterPro"/>
</dbReference>
<dbReference type="InterPro" id="IPR003439">
    <property type="entry name" value="ABC_transporter-like_ATP-bd"/>
</dbReference>
<dbReference type="EMBL" id="BSTJ01000005">
    <property type="protein sequence ID" value="GLY76300.1"/>
    <property type="molecule type" value="Genomic_DNA"/>
</dbReference>
<dbReference type="InterPro" id="IPR017871">
    <property type="entry name" value="ABC_transporter-like_CS"/>
</dbReference>
<dbReference type="Pfam" id="PF00005">
    <property type="entry name" value="ABC_tran"/>
    <property type="match status" value="1"/>
</dbReference>
<evidence type="ECO:0000256" key="2">
    <source>
        <dbReference type="ARBA" id="ARBA00022840"/>
    </source>
</evidence>
<feature type="compositionally biased region" description="Basic and acidic residues" evidence="3">
    <location>
        <begin position="1"/>
        <end position="12"/>
    </location>
</feature>
<keyword evidence="2 5" id="KW-0067">ATP-binding</keyword>
<dbReference type="GO" id="GO:0005524">
    <property type="term" value="F:ATP binding"/>
    <property type="evidence" value="ECO:0007669"/>
    <property type="project" value="UniProtKB-KW"/>
</dbReference>